<evidence type="ECO:0000313" key="13">
    <source>
        <dbReference type="Proteomes" id="UP000694388"/>
    </source>
</evidence>
<dbReference type="Pfam" id="PF00076">
    <property type="entry name" value="RRM_1"/>
    <property type="match status" value="3"/>
</dbReference>
<dbReference type="CDD" id="cd12503">
    <property type="entry name" value="RRM1_hnRNPH_GRSF1_like"/>
    <property type="match status" value="1"/>
</dbReference>
<dbReference type="GO" id="GO:1990904">
    <property type="term" value="C:ribonucleoprotein complex"/>
    <property type="evidence" value="ECO:0007669"/>
    <property type="project" value="UniProtKB-KW"/>
</dbReference>
<keyword evidence="8" id="KW-0539">Nucleus</keyword>
<evidence type="ECO:0000259" key="11">
    <source>
        <dbReference type="PROSITE" id="PS50102"/>
    </source>
</evidence>
<evidence type="ECO:0000256" key="3">
    <source>
        <dbReference type="ARBA" id="ARBA00022553"/>
    </source>
</evidence>
<evidence type="ECO:0000256" key="8">
    <source>
        <dbReference type="ARBA" id="ARBA00023242"/>
    </source>
</evidence>
<keyword evidence="6 10" id="KW-0694">RNA-binding</keyword>
<keyword evidence="3" id="KW-0597">Phosphoprotein</keyword>
<dbReference type="InterPro" id="IPR050666">
    <property type="entry name" value="ESRP"/>
</dbReference>
<keyword evidence="2" id="KW-1017">Isopeptide bond</keyword>
<dbReference type="GO" id="GO:0003723">
    <property type="term" value="F:RNA binding"/>
    <property type="evidence" value="ECO:0007669"/>
    <property type="project" value="UniProtKB-UniRule"/>
</dbReference>
<keyword evidence="4" id="KW-0677">Repeat</keyword>
<dbReference type="PANTHER" id="PTHR13976">
    <property type="entry name" value="HETEROGENEOUS NUCLEAR RIBONUCLEOPROTEIN-RELATED"/>
    <property type="match status" value="1"/>
</dbReference>
<dbReference type="FunFam" id="3.30.70.330:FF:000031">
    <property type="entry name" value="Heterogeneous nuclear ribonucleoprotein h3 isoform"/>
    <property type="match status" value="1"/>
</dbReference>
<keyword evidence="13" id="KW-1185">Reference proteome</keyword>
<dbReference type="GeneTree" id="ENSGT00940000153503"/>
<organism evidence="12 13">
    <name type="scientific">Eptatretus burgeri</name>
    <name type="common">Inshore hagfish</name>
    <dbReference type="NCBI Taxonomy" id="7764"/>
    <lineage>
        <taxon>Eukaryota</taxon>
        <taxon>Metazoa</taxon>
        <taxon>Chordata</taxon>
        <taxon>Craniata</taxon>
        <taxon>Vertebrata</taxon>
        <taxon>Cyclostomata</taxon>
        <taxon>Myxini</taxon>
        <taxon>Myxiniformes</taxon>
        <taxon>Myxinidae</taxon>
        <taxon>Eptatretinae</taxon>
        <taxon>Eptatretus</taxon>
    </lineage>
</organism>
<feature type="domain" description="RRM" evidence="11">
    <location>
        <begin position="6"/>
        <end position="84"/>
    </location>
</feature>
<reference evidence="12" key="1">
    <citation type="submission" date="2025-08" db="UniProtKB">
        <authorList>
            <consortium name="Ensembl"/>
        </authorList>
    </citation>
    <scope>IDENTIFICATION</scope>
</reference>
<keyword evidence="9" id="KW-0687">Ribonucleoprotein</keyword>
<evidence type="ECO:0000256" key="7">
    <source>
        <dbReference type="ARBA" id="ARBA00022990"/>
    </source>
</evidence>
<evidence type="ECO:0000256" key="4">
    <source>
        <dbReference type="ARBA" id="ARBA00022737"/>
    </source>
</evidence>
<dbReference type="PROSITE" id="PS50102">
    <property type="entry name" value="RRM"/>
    <property type="match status" value="2"/>
</dbReference>
<evidence type="ECO:0000256" key="5">
    <source>
        <dbReference type="ARBA" id="ARBA00022843"/>
    </source>
</evidence>
<evidence type="ECO:0000313" key="12">
    <source>
        <dbReference type="Ensembl" id="ENSEBUP00000003736.1"/>
    </source>
</evidence>
<dbReference type="OMA" id="QAYVEME"/>
<dbReference type="InterPro" id="IPR012677">
    <property type="entry name" value="Nucleotide-bd_a/b_plait_sf"/>
</dbReference>
<reference evidence="12" key="2">
    <citation type="submission" date="2025-09" db="UniProtKB">
        <authorList>
            <consortium name="Ensembl"/>
        </authorList>
    </citation>
    <scope>IDENTIFICATION</scope>
</reference>
<dbReference type="SMART" id="SM00360">
    <property type="entry name" value="RRM"/>
    <property type="match status" value="3"/>
</dbReference>
<keyword evidence="7" id="KW-0007">Acetylation</keyword>
<evidence type="ECO:0000256" key="9">
    <source>
        <dbReference type="ARBA" id="ARBA00023274"/>
    </source>
</evidence>
<evidence type="ECO:0000256" key="2">
    <source>
        <dbReference type="ARBA" id="ARBA00022499"/>
    </source>
</evidence>
<evidence type="ECO:0000256" key="1">
    <source>
        <dbReference type="ARBA" id="ARBA00004123"/>
    </source>
</evidence>
<proteinExistence type="predicted"/>
<dbReference type="GO" id="GO:0005634">
    <property type="term" value="C:nucleus"/>
    <property type="evidence" value="ECO:0007669"/>
    <property type="project" value="UniProtKB-SubCell"/>
</dbReference>
<dbReference type="SUPFAM" id="SSF54928">
    <property type="entry name" value="RNA-binding domain, RBD"/>
    <property type="match status" value="3"/>
</dbReference>
<dbReference type="AlphaFoldDB" id="A0A8C4N7V4"/>
<dbReference type="Proteomes" id="UP000694388">
    <property type="component" value="Unplaced"/>
</dbReference>
<keyword evidence="5" id="KW-0832">Ubl conjugation</keyword>
<dbReference type="InterPro" id="IPR035979">
    <property type="entry name" value="RBD_domain_sf"/>
</dbReference>
<dbReference type="Ensembl" id="ENSEBUT00000004123.1">
    <property type="protein sequence ID" value="ENSEBUP00000003736.1"/>
    <property type="gene ID" value="ENSEBUG00000002680.1"/>
</dbReference>
<name>A0A8C4N7V4_EPTBU</name>
<feature type="domain" description="RRM" evidence="11">
    <location>
        <begin position="105"/>
        <end position="182"/>
    </location>
</feature>
<accession>A0A8C4N7V4</accession>
<evidence type="ECO:0000256" key="10">
    <source>
        <dbReference type="PROSITE-ProRule" id="PRU00176"/>
    </source>
</evidence>
<protein>
    <recommendedName>
        <fullName evidence="11">RRM domain-containing protein</fullName>
    </recommendedName>
</protein>
<evidence type="ECO:0000256" key="6">
    <source>
        <dbReference type="ARBA" id="ARBA00022884"/>
    </source>
</evidence>
<sequence>MSGDGHFVRLRGLPWSCSADDVIKFLAGCNVSKGAGSVSFTTRDGRPTGEAFVELESEEDVQRAMEKDRKTMGHRYIEVFQAKESELHWAMSQAGFSVPDSGGDGCVRLRGLPFSCSKEEIAQFFAGMEIVPNGITLPVDYQGRSTGEAFVQFSSTEAAEQAMGKHKDKIGHRYIEVFKSNRSEVRAYYDPPKRLMLGLGTGTRPGPYDRPGMGRGGMGLRGFDRMRRGGYGGGYGGTYEESYNYGEGYTYDGRGLSAGDGTYRAGGHFVHMRGLPFRATELDINNFFAPLTPLRVQIEYDPSGRPTGEADVEFSSHDDAVASMTKDKAHMRNEMALLCTHVLHQTYLFYNPVYLLLFQMFCFLPSLSHTLPQNIVTLNFS</sequence>
<dbReference type="Gene3D" id="3.30.70.330">
    <property type="match status" value="3"/>
</dbReference>
<dbReference type="InterPro" id="IPR000504">
    <property type="entry name" value="RRM_dom"/>
</dbReference>
<comment type="subcellular location">
    <subcellularLocation>
        <location evidence="1">Nucleus</location>
    </subcellularLocation>
</comment>